<accession>A0ABQ4XBD6</accession>
<organism evidence="2 3">
    <name type="scientific">Tanacetum coccineum</name>
    <dbReference type="NCBI Taxonomy" id="301880"/>
    <lineage>
        <taxon>Eukaryota</taxon>
        <taxon>Viridiplantae</taxon>
        <taxon>Streptophyta</taxon>
        <taxon>Embryophyta</taxon>
        <taxon>Tracheophyta</taxon>
        <taxon>Spermatophyta</taxon>
        <taxon>Magnoliopsida</taxon>
        <taxon>eudicotyledons</taxon>
        <taxon>Gunneridae</taxon>
        <taxon>Pentapetalae</taxon>
        <taxon>asterids</taxon>
        <taxon>campanulids</taxon>
        <taxon>Asterales</taxon>
        <taxon>Asteraceae</taxon>
        <taxon>Asteroideae</taxon>
        <taxon>Anthemideae</taxon>
        <taxon>Anthemidinae</taxon>
        <taxon>Tanacetum</taxon>
    </lineage>
</organism>
<gene>
    <name evidence="2" type="ORF">Tco_0656969</name>
</gene>
<reference evidence="2" key="2">
    <citation type="submission" date="2022-01" db="EMBL/GenBank/DDBJ databases">
        <authorList>
            <person name="Yamashiro T."/>
            <person name="Shiraishi A."/>
            <person name="Satake H."/>
            <person name="Nakayama K."/>
        </authorList>
    </citation>
    <scope>NUCLEOTIDE SEQUENCE</scope>
</reference>
<evidence type="ECO:0000313" key="2">
    <source>
        <dbReference type="EMBL" id="GJS62185.1"/>
    </source>
</evidence>
<feature type="region of interest" description="Disordered" evidence="1">
    <location>
        <begin position="358"/>
        <end position="378"/>
    </location>
</feature>
<keyword evidence="3" id="KW-1185">Reference proteome</keyword>
<protein>
    <submittedName>
        <fullName evidence="2">Uncharacterized protein</fullName>
    </submittedName>
</protein>
<dbReference type="Proteomes" id="UP001151760">
    <property type="component" value="Unassembled WGS sequence"/>
</dbReference>
<evidence type="ECO:0000256" key="1">
    <source>
        <dbReference type="SAM" id="MobiDB-lite"/>
    </source>
</evidence>
<proteinExistence type="predicted"/>
<dbReference type="EMBL" id="BQNB010009342">
    <property type="protein sequence ID" value="GJS62185.1"/>
    <property type="molecule type" value="Genomic_DNA"/>
</dbReference>
<reference evidence="2" key="1">
    <citation type="journal article" date="2022" name="Int. J. Mol. Sci.">
        <title>Draft Genome of Tanacetum Coccineum: Genomic Comparison of Closely Related Tanacetum-Family Plants.</title>
        <authorList>
            <person name="Yamashiro T."/>
            <person name="Shiraishi A."/>
            <person name="Nakayama K."/>
            <person name="Satake H."/>
        </authorList>
    </citation>
    <scope>NUCLEOTIDE SEQUENCE</scope>
</reference>
<feature type="region of interest" description="Disordered" evidence="1">
    <location>
        <begin position="209"/>
        <end position="230"/>
    </location>
</feature>
<name>A0ABQ4XBD6_9ASTR</name>
<feature type="compositionally biased region" description="Polar residues" evidence="1">
    <location>
        <begin position="358"/>
        <end position="370"/>
    </location>
</feature>
<comment type="caution">
    <text evidence="2">The sequence shown here is derived from an EMBL/GenBank/DDBJ whole genome shotgun (WGS) entry which is preliminary data.</text>
</comment>
<sequence length="418" mass="46118">MSDGILEVGFVKEYGYIGGPLLSSHWNQLSVLRRQTQHERGFHGTKSRMCGSSVEAKTCISLLKGLQGGKKIDLFKRNKAILLGPSTSVAKVPSASALQVLRRLGSIFTSVYAEVQKLKKDYWLELQFSLAPNSKLNVSDKGTSRVSHESLGLGVRVWRGSKIKEWLQVAYLVCHRDEGGGESWRSLRCLFSLYMVVFGQPTSVTVVKSSREESNVGKSNIGDSDNTRDGGKIVGEAIRASDGIGNSLSVTSYACTTFIYGSSEKGERASKAKRSLVKSSKKLEEVFPDEGASAVTQYVEELRSHRRQKAEEATDDDIGMWMTELIRKSYRNLLMLRKASDILDIRLDEFRVVKSSQEESNVGKSNIGDSDNTRDGGKIVGEAIRDCDGIGKKASKAKRSLVKSSKKLEEVFPGEVRK</sequence>
<evidence type="ECO:0000313" key="3">
    <source>
        <dbReference type="Proteomes" id="UP001151760"/>
    </source>
</evidence>